<keyword evidence="1" id="KW-0175">Coiled coil</keyword>
<name>A0AAV5N911_9GAMM</name>
<dbReference type="InterPro" id="IPR024291">
    <property type="entry name" value="DUF3829"/>
</dbReference>
<evidence type="ECO:0008006" key="5">
    <source>
        <dbReference type="Google" id="ProtNLM"/>
    </source>
</evidence>
<proteinExistence type="predicted"/>
<dbReference type="AlphaFoldDB" id="A0AAV5N911"/>
<organism evidence="3 4">
    <name type="scientific">Leminorella grimontii</name>
    <dbReference type="NCBI Taxonomy" id="82981"/>
    <lineage>
        <taxon>Bacteria</taxon>
        <taxon>Pseudomonadati</taxon>
        <taxon>Pseudomonadota</taxon>
        <taxon>Gammaproteobacteria</taxon>
        <taxon>Enterobacterales</taxon>
        <taxon>Budviciaceae</taxon>
        <taxon>Leminorella</taxon>
    </lineage>
</organism>
<dbReference type="Pfam" id="PF12889">
    <property type="entry name" value="DUF3829"/>
    <property type="match status" value="1"/>
</dbReference>
<evidence type="ECO:0000256" key="1">
    <source>
        <dbReference type="SAM" id="Coils"/>
    </source>
</evidence>
<feature type="compositionally biased region" description="Low complexity" evidence="2">
    <location>
        <begin position="29"/>
        <end position="56"/>
    </location>
</feature>
<keyword evidence="4" id="KW-1185">Reference proteome</keyword>
<dbReference type="RefSeq" id="WP_027275419.1">
    <property type="nucleotide sequence ID" value="NZ_BRLH01000013.1"/>
</dbReference>
<dbReference type="PROSITE" id="PS51257">
    <property type="entry name" value="PROKAR_LIPOPROTEIN"/>
    <property type="match status" value="1"/>
</dbReference>
<dbReference type="Proteomes" id="UP001058124">
    <property type="component" value="Unassembled WGS sequence"/>
</dbReference>
<dbReference type="EMBL" id="BRLH01000013">
    <property type="protein sequence ID" value="GKX57301.1"/>
    <property type="molecule type" value="Genomic_DNA"/>
</dbReference>
<evidence type="ECO:0000313" key="3">
    <source>
        <dbReference type="EMBL" id="GKX57301.1"/>
    </source>
</evidence>
<feature type="coiled-coil region" evidence="1">
    <location>
        <begin position="303"/>
        <end position="337"/>
    </location>
</feature>
<gene>
    <name evidence="3" type="ORF">SOASR030_34130</name>
</gene>
<protein>
    <recommendedName>
        <fullName evidence="5">DUF3829 domain-containing protein</fullName>
    </recommendedName>
</protein>
<evidence type="ECO:0000313" key="4">
    <source>
        <dbReference type="Proteomes" id="UP001058124"/>
    </source>
</evidence>
<comment type="caution">
    <text evidence="3">The sequence shown here is derived from an EMBL/GenBank/DDBJ whole genome shotgun (WGS) entry which is preliminary data.</text>
</comment>
<feature type="region of interest" description="Disordered" evidence="2">
    <location>
        <begin position="26"/>
        <end position="71"/>
    </location>
</feature>
<evidence type="ECO:0000256" key="2">
    <source>
        <dbReference type="SAM" id="MobiDB-lite"/>
    </source>
</evidence>
<sequence length="390" mass="43249">MNKLSMTILASLIAGLLVGCDGKEKDAPAADAQKQPQTVQTVQTAQTAPSPAQAKPKATESAPAKISAEEEASQAAQKGNLWLDVFNNSSSIKVNGEDGKQIGGLIQFTKISQASNYAEKYMDIAENNGKFTLKKIRKQENTLDPFFTMKSFYTLGKVSDSEIQNYQKVGEALSNMKPPMPELDKAGVAYMNSIINIAKASNAMYDYYVTSEEYKLDDFKKAPELHKVMAEAYKQYEAANEVAHTAHNNLYKEFHQKELEIMKSKGFDTTVIVYTSVDDVSDFFGGLVDIYNANKGSLKKADKAFYEEKSKRIEEALEALKKAKENAEGLAKEGLKEGELNSYIERLNAFSISAKVTLRDMGKSKDHSLLNDLQNKQENVTSAYNRIVMK</sequence>
<reference evidence="3" key="1">
    <citation type="submission" date="2022-06" db="EMBL/GenBank/DDBJ databases">
        <title>Draft genome sequences of Leminorella grimontii str. JCM5902.</title>
        <authorList>
            <person name="Wakabayashi Y."/>
            <person name="Kojima K."/>
        </authorList>
    </citation>
    <scope>NUCLEOTIDE SEQUENCE</scope>
    <source>
        <strain evidence="3">JCM 5902</strain>
    </source>
</reference>
<accession>A0AAV5N911</accession>